<dbReference type="SUPFAM" id="SSF46785">
    <property type="entry name" value="Winged helix' DNA-binding domain"/>
    <property type="match status" value="1"/>
</dbReference>
<dbReference type="Gene3D" id="3.40.190.290">
    <property type="match status" value="1"/>
</dbReference>
<evidence type="ECO:0000259" key="5">
    <source>
        <dbReference type="PROSITE" id="PS50931"/>
    </source>
</evidence>
<dbReference type="InterPro" id="IPR050950">
    <property type="entry name" value="HTH-type_LysR_regulators"/>
</dbReference>
<proteinExistence type="inferred from homology"/>
<dbReference type="AlphaFoldDB" id="A0AB34VFI1"/>
<dbReference type="SUPFAM" id="SSF53850">
    <property type="entry name" value="Periplasmic binding protein-like II"/>
    <property type="match status" value="1"/>
</dbReference>
<protein>
    <submittedName>
        <fullName evidence="6">GntR family transcriptional regulator</fullName>
    </submittedName>
</protein>
<evidence type="ECO:0000256" key="1">
    <source>
        <dbReference type="ARBA" id="ARBA00009437"/>
    </source>
</evidence>
<dbReference type="CDD" id="cd08421">
    <property type="entry name" value="PBP2_LTTR_like_1"/>
    <property type="match status" value="1"/>
</dbReference>
<dbReference type="InterPro" id="IPR005119">
    <property type="entry name" value="LysR_subst-bd"/>
</dbReference>
<dbReference type="PANTHER" id="PTHR30419:SF2">
    <property type="entry name" value="LYSR FAMILY TRANSCRIPTIONAL REGULATOR"/>
    <property type="match status" value="1"/>
</dbReference>
<dbReference type="Pfam" id="PF00126">
    <property type="entry name" value="HTH_1"/>
    <property type="match status" value="1"/>
</dbReference>
<evidence type="ECO:0000256" key="3">
    <source>
        <dbReference type="ARBA" id="ARBA00023125"/>
    </source>
</evidence>
<evidence type="ECO:0000313" key="7">
    <source>
        <dbReference type="Proteomes" id="UP000072520"/>
    </source>
</evidence>
<keyword evidence="4" id="KW-0804">Transcription</keyword>
<dbReference type="InterPro" id="IPR036390">
    <property type="entry name" value="WH_DNA-bd_sf"/>
</dbReference>
<comment type="similarity">
    <text evidence="1">Belongs to the LysR transcriptional regulatory family.</text>
</comment>
<dbReference type="InterPro" id="IPR036388">
    <property type="entry name" value="WH-like_DNA-bd_sf"/>
</dbReference>
<evidence type="ECO:0000313" key="6">
    <source>
        <dbReference type="EMBL" id="KTS96687.1"/>
    </source>
</evidence>
<dbReference type="GO" id="GO:0003677">
    <property type="term" value="F:DNA binding"/>
    <property type="evidence" value="ECO:0007669"/>
    <property type="project" value="UniProtKB-KW"/>
</dbReference>
<sequence>MNVNHVNLLSLRVFLLAADSGSLTRASAGANMSLSSVSKRIAELEKILNCQLFVRLPRGLELTPAGHGLVRHARKLLDGMNTMASEMSDYVAGHVGHVRIAANFSAVIQFMPTYLADFYQIHPGVRIHLEEALSEVVINAVDAGRCDIGIFADNVDATNIKTFNWHQDRLVLLVRADHPLAKVSSIWFADSLDWNFVALMQGSSLLRRVTDAAIDAGRILKVNVQVSSFDVVCRMIEAGMGIGVLPYGAITSVSLGSKLKAITLRDAWSARTLRIGIHNTQALSPGAQKMFDFLCAYNNAAQQP</sequence>
<name>A0AB34VFI1_9GAMM</name>
<evidence type="ECO:0000256" key="2">
    <source>
        <dbReference type="ARBA" id="ARBA00023015"/>
    </source>
</evidence>
<dbReference type="Proteomes" id="UP000072520">
    <property type="component" value="Unassembled WGS sequence"/>
</dbReference>
<dbReference type="PANTHER" id="PTHR30419">
    <property type="entry name" value="HTH-TYPE TRANSCRIPTIONAL REGULATOR YBHD"/>
    <property type="match status" value="1"/>
</dbReference>
<keyword evidence="2" id="KW-0805">Transcription regulation</keyword>
<evidence type="ECO:0000256" key="4">
    <source>
        <dbReference type="ARBA" id="ARBA00023163"/>
    </source>
</evidence>
<keyword evidence="3" id="KW-0238">DNA-binding</keyword>
<feature type="domain" description="HTH lysR-type" evidence="5">
    <location>
        <begin position="1"/>
        <end position="63"/>
    </location>
</feature>
<dbReference type="PROSITE" id="PS50931">
    <property type="entry name" value="HTH_LYSR"/>
    <property type="match status" value="1"/>
</dbReference>
<dbReference type="InterPro" id="IPR000847">
    <property type="entry name" value="LysR_HTH_N"/>
</dbReference>
<dbReference type="GO" id="GO:0005829">
    <property type="term" value="C:cytosol"/>
    <property type="evidence" value="ECO:0007669"/>
    <property type="project" value="TreeGrafter"/>
</dbReference>
<accession>A0AB34VFI1</accession>
<dbReference type="GO" id="GO:0003700">
    <property type="term" value="F:DNA-binding transcription factor activity"/>
    <property type="evidence" value="ECO:0007669"/>
    <property type="project" value="InterPro"/>
</dbReference>
<organism evidence="6 7">
    <name type="scientific">Pantoea stewartii</name>
    <dbReference type="NCBI Taxonomy" id="66269"/>
    <lineage>
        <taxon>Bacteria</taxon>
        <taxon>Pseudomonadati</taxon>
        <taxon>Pseudomonadota</taxon>
        <taxon>Gammaproteobacteria</taxon>
        <taxon>Enterobacterales</taxon>
        <taxon>Erwiniaceae</taxon>
        <taxon>Pantoea</taxon>
    </lineage>
</organism>
<comment type="caution">
    <text evidence="6">The sequence shown here is derived from an EMBL/GenBank/DDBJ whole genome shotgun (WGS) entry which is preliminary data.</text>
</comment>
<dbReference type="Pfam" id="PF03466">
    <property type="entry name" value="LysR_substrate"/>
    <property type="match status" value="1"/>
</dbReference>
<gene>
    <name evidence="6" type="ORF">RSA13_13770</name>
</gene>
<reference evidence="6 7" key="1">
    <citation type="journal article" date="2016" name="Front. Microbiol.">
        <title>Genomic Resource of Rice Seed Associated Bacteria.</title>
        <authorList>
            <person name="Midha S."/>
            <person name="Bansal K."/>
            <person name="Sharma S."/>
            <person name="Kumar N."/>
            <person name="Patil P.P."/>
            <person name="Chaudhry V."/>
            <person name="Patil P.B."/>
        </authorList>
    </citation>
    <scope>NUCLEOTIDE SEQUENCE [LARGE SCALE GENOMIC DNA]</scope>
    <source>
        <strain evidence="6 7">RSA13</strain>
    </source>
</reference>
<dbReference type="EMBL" id="LDSI01000018">
    <property type="protein sequence ID" value="KTS96687.1"/>
    <property type="molecule type" value="Genomic_DNA"/>
</dbReference>
<dbReference type="Gene3D" id="1.10.10.10">
    <property type="entry name" value="Winged helix-like DNA-binding domain superfamily/Winged helix DNA-binding domain"/>
    <property type="match status" value="1"/>
</dbReference>